<reference evidence="1" key="1">
    <citation type="submission" date="2020-07" db="EMBL/GenBank/DDBJ databases">
        <title>Genome sequence and genetic diversity analysis of an under-domesticated orphan crop, white fonio (Digitaria exilis).</title>
        <authorList>
            <person name="Bennetzen J.L."/>
            <person name="Chen S."/>
            <person name="Ma X."/>
            <person name="Wang X."/>
            <person name="Yssel A.E.J."/>
            <person name="Chaluvadi S.R."/>
            <person name="Johnson M."/>
            <person name="Gangashetty P."/>
            <person name="Hamidou F."/>
            <person name="Sanogo M.D."/>
            <person name="Zwaenepoel A."/>
            <person name="Wallace J."/>
            <person name="Van De Peer Y."/>
            <person name="Van Deynze A."/>
        </authorList>
    </citation>
    <scope>NUCLEOTIDE SEQUENCE</scope>
    <source>
        <tissue evidence="1">Leaves</tissue>
    </source>
</reference>
<evidence type="ECO:0000313" key="2">
    <source>
        <dbReference type="Proteomes" id="UP000636709"/>
    </source>
</evidence>
<evidence type="ECO:0000313" key="1">
    <source>
        <dbReference type="EMBL" id="KAF8659647.1"/>
    </source>
</evidence>
<protein>
    <submittedName>
        <fullName evidence="1">Uncharacterized protein</fullName>
    </submittedName>
</protein>
<accession>A0A835ADN9</accession>
<dbReference type="AlphaFoldDB" id="A0A835ADN9"/>
<dbReference type="EMBL" id="JACEFO010002455">
    <property type="protein sequence ID" value="KAF8659647.1"/>
    <property type="molecule type" value="Genomic_DNA"/>
</dbReference>
<proteinExistence type="predicted"/>
<keyword evidence="2" id="KW-1185">Reference proteome</keyword>
<name>A0A835ADN9_9POAL</name>
<dbReference type="Proteomes" id="UP000636709">
    <property type="component" value="Unassembled WGS sequence"/>
</dbReference>
<organism evidence="1 2">
    <name type="scientific">Digitaria exilis</name>
    <dbReference type="NCBI Taxonomy" id="1010633"/>
    <lineage>
        <taxon>Eukaryota</taxon>
        <taxon>Viridiplantae</taxon>
        <taxon>Streptophyta</taxon>
        <taxon>Embryophyta</taxon>
        <taxon>Tracheophyta</taxon>
        <taxon>Spermatophyta</taxon>
        <taxon>Magnoliopsida</taxon>
        <taxon>Liliopsida</taxon>
        <taxon>Poales</taxon>
        <taxon>Poaceae</taxon>
        <taxon>PACMAD clade</taxon>
        <taxon>Panicoideae</taxon>
        <taxon>Panicodae</taxon>
        <taxon>Paniceae</taxon>
        <taxon>Anthephorinae</taxon>
        <taxon>Digitaria</taxon>
    </lineage>
</organism>
<sequence>MFRVSVMQRKVNNEPDFKESSQSFCFKARPLPNFYRKHKQAKDTSQQVRPFSTLLYYIRVCGFNVVCKSVTDAH</sequence>
<gene>
    <name evidence="1" type="ORF">HU200_058407</name>
</gene>
<dbReference type="OrthoDB" id="621651at2759"/>
<comment type="caution">
    <text evidence="1">The sequence shown here is derived from an EMBL/GenBank/DDBJ whole genome shotgun (WGS) entry which is preliminary data.</text>
</comment>